<dbReference type="EMBL" id="JAACXV010013748">
    <property type="protein sequence ID" value="KAF7272534.1"/>
    <property type="molecule type" value="Genomic_DNA"/>
</dbReference>
<reference evidence="1" key="1">
    <citation type="submission" date="2020-08" db="EMBL/GenBank/DDBJ databases">
        <title>Genome sequencing and assembly of the red palm weevil Rhynchophorus ferrugineus.</title>
        <authorList>
            <person name="Dias G.B."/>
            <person name="Bergman C.M."/>
            <person name="Manee M."/>
        </authorList>
    </citation>
    <scope>NUCLEOTIDE SEQUENCE</scope>
    <source>
        <strain evidence="1">AA-2017</strain>
        <tissue evidence="1">Whole larva</tissue>
    </source>
</reference>
<evidence type="ECO:0000313" key="1">
    <source>
        <dbReference type="EMBL" id="KAF7272534.1"/>
    </source>
</evidence>
<protein>
    <submittedName>
        <fullName evidence="1">Uncharacterized protein</fullName>
    </submittedName>
</protein>
<evidence type="ECO:0000313" key="2">
    <source>
        <dbReference type="Proteomes" id="UP000625711"/>
    </source>
</evidence>
<organism evidence="1 2">
    <name type="scientific">Rhynchophorus ferrugineus</name>
    <name type="common">Red palm weevil</name>
    <name type="synonym">Curculio ferrugineus</name>
    <dbReference type="NCBI Taxonomy" id="354439"/>
    <lineage>
        <taxon>Eukaryota</taxon>
        <taxon>Metazoa</taxon>
        <taxon>Ecdysozoa</taxon>
        <taxon>Arthropoda</taxon>
        <taxon>Hexapoda</taxon>
        <taxon>Insecta</taxon>
        <taxon>Pterygota</taxon>
        <taxon>Neoptera</taxon>
        <taxon>Endopterygota</taxon>
        <taxon>Coleoptera</taxon>
        <taxon>Polyphaga</taxon>
        <taxon>Cucujiformia</taxon>
        <taxon>Curculionidae</taxon>
        <taxon>Dryophthorinae</taxon>
        <taxon>Rhynchophorus</taxon>
    </lineage>
</organism>
<comment type="caution">
    <text evidence="1">The sequence shown here is derived from an EMBL/GenBank/DDBJ whole genome shotgun (WGS) entry which is preliminary data.</text>
</comment>
<accession>A0A834MC41</accession>
<proteinExistence type="predicted"/>
<dbReference type="Proteomes" id="UP000625711">
    <property type="component" value="Unassembled WGS sequence"/>
</dbReference>
<gene>
    <name evidence="1" type="ORF">GWI33_014694</name>
</gene>
<dbReference type="OrthoDB" id="5953973at2759"/>
<sequence>MYGQHPDLQEEAKLEAMQRVWQGKRNSSTTAFFQEVNETEDILTVSSRQNSWSNACLPPPQKATCSEFENDPELLDVPGSTSCLRTTPKFQQSFLKLDASTIGDLPAHYVICALQPHQLPVCGVYVDKRVVPGFKYRVRPLPVLGQESKQLKCLFQDRALVLQSIGRGFARRFTFEADNGQLNSNDNYFYSDNRPEGYAFELEVISEGDKFTIFDINREAQGTMEVLKIEGAQLEISSTLTKQGIEKRANVKFIGKVEFYDTGVAKPMTLNGTVVALKSKGREQLQEGYS</sequence>
<name>A0A834MC41_RHYFE</name>
<keyword evidence="2" id="KW-1185">Reference proteome</keyword>
<dbReference type="AlphaFoldDB" id="A0A834MC41"/>